<comment type="caution">
    <text evidence="2">The sequence shown here is derived from an EMBL/GenBank/DDBJ whole genome shotgun (WGS) entry which is preliminary data.</text>
</comment>
<accession>A0A433UJ86</accession>
<dbReference type="EMBL" id="RSCL01000054">
    <property type="protein sequence ID" value="RUS93911.1"/>
    <property type="molecule type" value="Genomic_DNA"/>
</dbReference>
<feature type="region of interest" description="Disordered" evidence="1">
    <location>
        <begin position="1"/>
        <end position="26"/>
    </location>
</feature>
<dbReference type="Proteomes" id="UP000271624">
    <property type="component" value="Unassembled WGS sequence"/>
</dbReference>
<evidence type="ECO:0000256" key="1">
    <source>
        <dbReference type="SAM" id="MobiDB-lite"/>
    </source>
</evidence>
<keyword evidence="3" id="KW-1185">Reference proteome</keyword>
<evidence type="ECO:0000313" key="2">
    <source>
        <dbReference type="EMBL" id="RUS93911.1"/>
    </source>
</evidence>
<protein>
    <submittedName>
        <fullName evidence="2">Uncharacterized protein</fullName>
    </submittedName>
</protein>
<proteinExistence type="predicted"/>
<gene>
    <name evidence="2" type="ORF">DSM106972_095100</name>
</gene>
<name>A0A433UJ86_9CYAN</name>
<organism evidence="2 3">
    <name type="scientific">Dulcicalothrix desertica PCC 7102</name>
    <dbReference type="NCBI Taxonomy" id="232991"/>
    <lineage>
        <taxon>Bacteria</taxon>
        <taxon>Bacillati</taxon>
        <taxon>Cyanobacteriota</taxon>
        <taxon>Cyanophyceae</taxon>
        <taxon>Nostocales</taxon>
        <taxon>Calotrichaceae</taxon>
        <taxon>Dulcicalothrix</taxon>
    </lineage>
</organism>
<reference evidence="2" key="2">
    <citation type="journal article" date="2019" name="Genome Biol. Evol.">
        <title>Day and night: Metabolic profiles and evolutionary relationships of six axenic non-marine cyanobacteria.</title>
        <authorList>
            <person name="Will S.E."/>
            <person name="Henke P."/>
            <person name="Boedeker C."/>
            <person name="Huang S."/>
            <person name="Brinkmann H."/>
            <person name="Rohde M."/>
            <person name="Jarek M."/>
            <person name="Friedl T."/>
            <person name="Seufert S."/>
            <person name="Schumacher M."/>
            <person name="Overmann J."/>
            <person name="Neumann-Schaal M."/>
            <person name="Petersen J."/>
        </authorList>
    </citation>
    <scope>NUCLEOTIDE SEQUENCE [LARGE SCALE GENOMIC DNA]</scope>
    <source>
        <strain evidence="2">PCC 7102</strain>
    </source>
</reference>
<sequence>MRSRKVKTPKTPPNPPSKSESTPVDMRLMGTEEDLEKWAWFLELVESKGMITVLEKGKLYKNRGESKLYRLYIKIKLNR</sequence>
<evidence type="ECO:0000313" key="3">
    <source>
        <dbReference type="Proteomes" id="UP000271624"/>
    </source>
</evidence>
<dbReference type="AlphaFoldDB" id="A0A433UJ86"/>
<reference evidence="2" key="1">
    <citation type="submission" date="2018-12" db="EMBL/GenBank/DDBJ databases">
        <authorList>
            <person name="Will S."/>
            <person name="Neumann-Schaal M."/>
            <person name="Henke P."/>
        </authorList>
    </citation>
    <scope>NUCLEOTIDE SEQUENCE</scope>
    <source>
        <strain evidence="2">PCC 7102</strain>
    </source>
</reference>